<dbReference type="GO" id="GO:0003824">
    <property type="term" value="F:catalytic activity"/>
    <property type="evidence" value="ECO:0007669"/>
    <property type="project" value="InterPro"/>
</dbReference>
<dbReference type="Proteomes" id="UP001197609">
    <property type="component" value="Unassembled WGS sequence"/>
</dbReference>
<dbReference type="Gene3D" id="3.20.110.20">
    <property type="match status" value="1"/>
</dbReference>
<keyword evidence="2" id="KW-0119">Carbohydrate metabolism</keyword>
<proteinExistence type="inferred from homology"/>
<accession>A0AAJ1AFN3</accession>
<dbReference type="PANTHER" id="PTHR36306:SF1">
    <property type="entry name" value="ALPHA-AMYLASE-RELATED"/>
    <property type="match status" value="1"/>
</dbReference>
<gene>
    <name evidence="4" type="ORF">K8G79_00780</name>
</gene>
<name>A0AAJ1AFN3_9BACT</name>
<dbReference type="SUPFAM" id="SSF88713">
    <property type="entry name" value="Glycoside hydrolase/deacetylase"/>
    <property type="match status" value="1"/>
</dbReference>
<evidence type="ECO:0000259" key="3">
    <source>
        <dbReference type="Pfam" id="PF03065"/>
    </source>
</evidence>
<protein>
    <recommendedName>
        <fullName evidence="3">Glycoside hydrolase family 57 N-terminal domain-containing protein</fullName>
    </recommendedName>
</protein>
<organism evidence="4 5">
    <name type="scientific">Candidatus Methylomirabilis tolerans</name>
    <dbReference type="NCBI Taxonomy" id="3123416"/>
    <lineage>
        <taxon>Bacteria</taxon>
        <taxon>Candidatus Methylomirabilota</taxon>
        <taxon>Candidatus Methylomirabilia</taxon>
        <taxon>Candidatus Methylomirabilales</taxon>
        <taxon>Candidatus Methylomirabilaceae</taxon>
        <taxon>Candidatus Methylomirabilis</taxon>
    </lineage>
</organism>
<evidence type="ECO:0000313" key="5">
    <source>
        <dbReference type="Proteomes" id="UP001197609"/>
    </source>
</evidence>
<dbReference type="InterPro" id="IPR011330">
    <property type="entry name" value="Glyco_hydro/deAcase_b/a-brl"/>
</dbReference>
<dbReference type="InterPro" id="IPR052046">
    <property type="entry name" value="GH57_Enzymes"/>
</dbReference>
<dbReference type="Pfam" id="PF03065">
    <property type="entry name" value="Glyco_hydro_57"/>
    <property type="match status" value="1"/>
</dbReference>
<dbReference type="AlphaFoldDB" id="A0AAJ1AFN3"/>
<dbReference type="GO" id="GO:0005975">
    <property type="term" value="P:carbohydrate metabolic process"/>
    <property type="evidence" value="ECO:0007669"/>
    <property type="project" value="InterPro"/>
</dbReference>
<comment type="similarity">
    <text evidence="1">Belongs to the glycosyl hydrolase 57 family.</text>
</comment>
<sequence>MSRMYWTNFLHIYQPPTQTPEILGRVTNECYRPLVAILLRYPHARITLNINGCLTEQLVRDGYRDVIDGLRELAARGQIEFTASAKYHPILPLIPEEEAIRQIELNTEVNRHYLGTVYRPQGFFSPEMCYSRAVAEMVCRLGYRWIIVDEISYCGKLGTVRYDRLYRIRGLQDFYVFFRERFTSAGITYGSLPTGETLLRRLGAAIGQKRYLLTGTDGEIYGHHRRGQEQLLIDIFASGALDLCRLTDLFALFQEKEEVDPLPCSWSTWEDELAAAIPYPQWAYPSHGLHDTQWALTRLAIKALASADRSAPGYEAARQCLDEGLHSCQYWWASCRPWWDTGMVERGAALLKQVVDAMKSQLSPELVCRAALLEEQIRKTARTWQESGKARTLRRQYLETHPGVSSLLTFG</sequence>
<dbReference type="InterPro" id="IPR004300">
    <property type="entry name" value="Glyco_hydro_57_N"/>
</dbReference>
<evidence type="ECO:0000313" key="4">
    <source>
        <dbReference type="EMBL" id="MBZ0158679.1"/>
    </source>
</evidence>
<evidence type="ECO:0000256" key="2">
    <source>
        <dbReference type="ARBA" id="ARBA00023277"/>
    </source>
</evidence>
<reference evidence="4 5" key="1">
    <citation type="journal article" date="2021" name="bioRxiv">
        <title>Unraveling nitrogen, sulfur and carbon metabolic pathways and microbial community transcriptional responses to substrate deprivation and toxicity stresses in a bioreactor mimicking anoxic brackish coastal sediment conditions.</title>
        <authorList>
            <person name="Martins P.D."/>
            <person name="Echeveste M.J."/>
            <person name="Arshad A."/>
            <person name="Kurth J."/>
            <person name="Ouboter H."/>
            <person name="Jetten M.S.M."/>
            <person name="Welte C.U."/>
        </authorList>
    </citation>
    <scope>NUCLEOTIDE SEQUENCE [LARGE SCALE GENOMIC DNA]</scope>
    <source>
        <strain evidence="4">MAG_38</strain>
    </source>
</reference>
<feature type="domain" description="Glycoside hydrolase family 57 N-terminal" evidence="3">
    <location>
        <begin position="17"/>
        <end position="226"/>
    </location>
</feature>
<evidence type="ECO:0000256" key="1">
    <source>
        <dbReference type="ARBA" id="ARBA00006821"/>
    </source>
</evidence>
<dbReference type="PANTHER" id="PTHR36306">
    <property type="entry name" value="ALPHA-AMYLASE-RELATED-RELATED"/>
    <property type="match status" value="1"/>
</dbReference>
<dbReference type="EMBL" id="JAIOIU010000012">
    <property type="protein sequence ID" value="MBZ0158679.1"/>
    <property type="molecule type" value="Genomic_DNA"/>
</dbReference>
<comment type="caution">
    <text evidence="4">The sequence shown here is derived from an EMBL/GenBank/DDBJ whole genome shotgun (WGS) entry which is preliminary data.</text>
</comment>